<feature type="compositionally biased region" description="Basic and acidic residues" evidence="9">
    <location>
        <begin position="421"/>
        <end position="435"/>
    </location>
</feature>
<evidence type="ECO:0000256" key="2">
    <source>
        <dbReference type="ARBA" id="ARBA00004574"/>
    </source>
</evidence>
<keyword evidence="6" id="KW-0779">Telomere</keyword>
<dbReference type="InterPro" id="IPR012340">
    <property type="entry name" value="NA-bd_OB-fold"/>
</dbReference>
<proteinExistence type="inferred from homology"/>
<dbReference type="CDD" id="cd04497">
    <property type="entry name" value="hPOT1_OB1_like"/>
    <property type="match status" value="1"/>
</dbReference>
<protein>
    <recommendedName>
        <fullName evidence="4">Protection of telomeres protein 1</fullName>
    </recommendedName>
</protein>
<dbReference type="SMART" id="SM00976">
    <property type="entry name" value="Telo_bind"/>
    <property type="match status" value="1"/>
</dbReference>
<dbReference type="GO" id="GO:0005634">
    <property type="term" value="C:nucleus"/>
    <property type="evidence" value="ECO:0007669"/>
    <property type="project" value="UniProtKB-SubCell"/>
</dbReference>
<feature type="compositionally biased region" description="Polar residues" evidence="9">
    <location>
        <begin position="339"/>
        <end position="362"/>
    </location>
</feature>
<feature type="domain" description="Telomeric single stranded DNA binding POT1/Cdc13" evidence="10">
    <location>
        <begin position="10"/>
        <end position="144"/>
    </location>
</feature>
<evidence type="ECO:0000256" key="7">
    <source>
        <dbReference type="ARBA" id="ARBA00023125"/>
    </source>
</evidence>
<dbReference type="AlphaFoldDB" id="A0ABD3UWF6"/>
<evidence type="ECO:0000256" key="6">
    <source>
        <dbReference type="ARBA" id="ARBA00022895"/>
    </source>
</evidence>
<evidence type="ECO:0000256" key="1">
    <source>
        <dbReference type="ARBA" id="ARBA00004123"/>
    </source>
</evidence>
<dbReference type="InterPro" id="IPR011564">
    <property type="entry name" value="Telomer_end-bd_POT1/Cdc13"/>
</dbReference>
<dbReference type="InterPro" id="IPR032042">
    <property type="entry name" value="POT1PC"/>
</dbReference>
<evidence type="ECO:0000256" key="9">
    <source>
        <dbReference type="SAM" id="MobiDB-lite"/>
    </source>
</evidence>
<evidence type="ECO:0000313" key="12">
    <source>
        <dbReference type="Proteomes" id="UP001634394"/>
    </source>
</evidence>
<comment type="subcellular location">
    <subcellularLocation>
        <location evidence="2">Chromosome</location>
        <location evidence="2">Telomere</location>
    </subcellularLocation>
    <subcellularLocation>
        <location evidence="1">Nucleus</location>
    </subcellularLocation>
</comment>
<evidence type="ECO:0000256" key="5">
    <source>
        <dbReference type="ARBA" id="ARBA00022454"/>
    </source>
</evidence>
<organism evidence="11 12">
    <name type="scientific">Sinanodonta woodiana</name>
    <name type="common">Chinese pond mussel</name>
    <name type="synonym">Anodonta woodiana</name>
    <dbReference type="NCBI Taxonomy" id="1069815"/>
    <lineage>
        <taxon>Eukaryota</taxon>
        <taxon>Metazoa</taxon>
        <taxon>Spiralia</taxon>
        <taxon>Lophotrochozoa</taxon>
        <taxon>Mollusca</taxon>
        <taxon>Bivalvia</taxon>
        <taxon>Autobranchia</taxon>
        <taxon>Heteroconchia</taxon>
        <taxon>Palaeoheterodonta</taxon>
        <taxon>Unionida</taxon>
        <taxon>Unionoidea</taxon>
        <taxon>Unionidae</taxon>
        <taxon>Unioninae</taxon>
        <taxon>Sinanodonta</taxon>
    </lineage>
</organism>
<dbReference type="Pfam" id="PF16686">
    <property type="entry name" value="POT1PC"/>
    <property type="match status" value="1"/>
</dbReference>
<sequence>MSKTSAGHVYIPLSDLRGNTVVDIYGIVRFLKKPYKTRGSDYCLVISLFDQSMSDPDQKLKCLLFAKDMSRLPLAEVGDIIRFHRLSIVNYAGELQGQMKPGTSWVIFSPSIGGSPDAIKASSINYTITDEDKSRVKNLREWAASRNFHDKKCSLKEICPGLYFDLVCQVVSTCVIEDGVCLLLRVWDGTVPNYPVRVIDTEKEGCRVHSLPGLHRRAVGYLYDVCIFDDHFEAGSQIKPGQHVKLYNLHAAEYRNLESRSELSALPVVELTLHQGTSFGRRIAILDEQSEDAHKLRRHLADISPEVSSDTPGKLSSTGSPNMVSRDNRTADAGLANDAQPQGNQVHVSSAVDINQPSTSGITAKRLRTNDSKVCNVKNVNDSKNIDTRNDSHSDNSDSSNANDEQVSKKKQSDISEELFSDSRESRRNSDELQPVKESIVNGSKTEGSAQSLDDTRCMRQTATVILNHPNTKRTKIERILQHMVPYKFRVLARVVDYHPKPKSVQNFLQLYCPDCHFLCPLSCHKLPDSESTFERSLETGRGLDLPVGSTFGGIQHYNCPECVENSSQNSDSLKTPPILQYIYMLRFLIDDGTDWLLANLWKNDAVTFFRDISPTDLLQSKNLFQEVEEMLAQVCPAEGEKPWIECCIMSYRTAQGTQYQIFDTAIV</sequence>
<name>A0ABD3UWF6_SINWO</name>
<evidence type="ECO:0000256" key="4">
    <source>
        <dbReference type="ARBA" id="ARBA00015253"/>
    </source>
</evidence>
<feature type="region of interest" description="Disordered" evidence="9">
    <location>
        <begin position="302"/>
        <end position="454"/>
    </location>
</feature>
<dbReference type="Proteomes" id="UP001634394">
    <property type="component" value="Unassembled WGS sequence"/>
</dbReference>
<dbReference type="GO" id="GO:0000781">
    <property type="term" value="C:chromosome, telomeric region"/>
    <property type="evidence" value="ECO:0007669"/>
    <property type="project" value="UniProtKB-SubCell"/>
</dbReference>
<keyword evidence="7" id="KW-0238">DNA-binding</keyword>
<dbReference type="Pfam" id="PF02765">
    <property type="entry name" value="POT1"/>
    <property type="match status" value="1"/>
</dbReference>
<comment type="similarity">
    <text evidence="3">Belongs to the telombin family.</text>
</comment>
<feature type="compositionally biased region" description="Basic and acidic residues" evidence="9">
    <location>
        <begin position="384"/>
        <end position="396"/>
    </location>
</feature>
<dbReference type="SUPFAM" id="SSF50249">
    <property type="entry name" value="Nucleic acid-binding proteins"/>
    <property type="match status" value="2"/>
</dbReference>
<feature type="compositionally biased region" description="Polar residues" evidence="9">
    <location>
        <begin position="441"/>
        <end position="454"/>
    </location>
</feature>
<dbReference type="Gene3D" id="2.40.50.140">
    <property type="entry name" value="Nucleic acid-binding proteins"/>
    <property type="match status" value="2"/>
</dbReference>
<dbReference type="EMBL" id="JBJQND010000015">
    <property type="protein sequence ID" value="KAL3852547.1"/>
    <property type="molecule type" value="Genomic_DNA"/>
</dbReference>
<evidence type="ECO:0000259" key="10">
    <source>
        <dbReference type="SMART" id="SM00976"/>
    </source>
</evidence>
<dbReference type="GO" id="GO:0003677">
    <property type="term" value="F:DNA binding"/>
    <property type="evidence" value="ECO:0007669"/>
    <property type="project" value="UniProtKB-KW"/>
</dbReference>
<reference evidence="11 12" key="1">
    <citation type="submission" date="2024-11" db="EMBL/GenBank/DDBJ databases">
        <title>Chromosome-level genome assembly of the freshwater bivalve Anodonta woodiana.</title>
        <authorList>
            <person name="Chen X."/>
        </authorList>
    </citation>
    <scope>NUCLEOTIDE SEQUENCE [LARGE SCALE GENOMIC DNA]</scope>
    <source>
        <strain evidence="11">MN2024</strain>
        <tissue evidence="11">Gills</tissue>
    </source>
</reference>
<feature type="compositionally biased region" description="Polar residues" evidence="9">
    <location>
        <begin position="306"/>
        <end position="325"/>
    </location>
</feature>
<evidence type="ECO:0000256" key="3">
    <source>
        <dbReference type="ARBA" id="ARBA00008442"/>
    </source>
</evidence>
<dbReference type="PANTHER" id="PTHR14513:SF0">
    <property type="entry name" value="PROTECTION OF TELOMERES PROTEIN 1"/>
    <property type="match status" value="1"/>
</dbReference>
<comment type="caution">
    <text evidence="11">The sequence shown here is derived from an EMBL/GenBank/DDBJ whole genome shotgun (WGS) entry which is preliminary data.</text>
</comment>
<keyword evidence="12" id="KW-1185">Reference proteome</keyword>
<keyword evidence="5" id="KW-0158">Chromosome</keyword>
<dbReference type="InterPro" id="IPR028389">
    <property type="entry name" value="POT1"/>
</dbReference>
<keyword evidence="8" id="KW-0539">Nucleus</keyword>
<evidence type="ECO:0000313" key="11">
    <source>
        <dbReference type="EMBL" id="KAL3852547.1"/>
    </source>
</evidence>
<gene>
    <name evidence="11" type="ORF">ACJMK2_016171</name>
</gene>
<dbReference type="PANTHER" id="PTHR14513">
    <property type="entry name" value="PROTECTION OF TELOMERES 1"/>
    <property type="match status" value="1"/>
</dbReference>
<accession>A0ABD3UWF6</accession>
<evidence type="ECO:0000256" key="8">
    <source>
        <dbReference type="ARBA" id="ARBA00023242"/>
    </source>
</evidence>